<gene>
    <name evidence="2" type="ORF">FYJ27_04630</name>
</gene>
<proteinExistence type="predicted"/>
<dbReference type="InterPro" id="IPR003719">
    <property type="entry name" value="Phenazine_PhzF-like"/>
</dbReference>
<dbReference type="GO" id="GO:0016853">
    <property type="term" value="F:isomerase activity"/>
    <property type="evidence" value="ECO:0007669"/>
    <property type="project" value="TreeGrafter"/>
</dbReference>
<dbReference type="GO" id="GO:0005737">
    <property type="term" value="C:cytoplasm"/>
    <property type="evidence" value="ECO:0007669"/>
    <property type="project" value="TreeGrafter"/>
</dbReference>
<comment type="caution">
    <text evidence="2">The sequence shown here is derived from an EMBL/GenBank/DDBJ whole genome shotgun (WGS) entry which is preliminary data.</text>
</comment>
<reference evidence="2 3" key="1">
    <citation type="submission" date="2019-08" db="EMBL/GenBank/DDBJ databases">
        <title>In-depth cultivation of the pig gut microbiome towards novel bacterial diversity and tailored functional studies.</title>
        <authorList>
            <person name="Wylensek D."/>
            <person name="Hitch T.C.A."/>
            <person name="Clavel T."/>
        </authorList>
    </citation>
    <scope>NUCLEOTIDE SEQUENCE [LARGE SCALE GENOMIC DNA]</scope>
    <source>
        <strain evidence="2 3">Med78-601-WT-4W-RMD-3</strain>
    </source>
</reference>
<dbReference type="Pfam" id="PF02567">
    <property type="entry name" value="PhzC-PhzF"/>
    <property type="match status" value="1"/>
</dbReference>
<sequence>MIQKINNKEIGGIVLKSVEIYQVDAFTRQSFGGNPAGVVTEANGLSEEEMQNIAREMNCSETAFVLPATDSKADFKVRFFTPSEEVDLCGHATIATFHALFKEGKIKLDSKEKLVFQETKAGILPVYLIASDNGELDRVVMGQTLPEIIRTSDEVSEIADLLGLKASDLKLNNLPLQVVSTGLPDMMVPIKDLNTLKKASPDFGRLARYQKEKGFVSIHAFTFETEDPNNDIHTRDFAPSVEINEEAATGTANGALAAYLIENKAVSLEEEKIIMRVEQGHIMDRPSEIIAEISHDNGKVKDVKVGGSAVIVMKGKVMW</sequence>
<dbReference type="AlphaFoldDB" id="A0A844FGD1"/>
<name>A0A844FGD1_9FIRM</name>
<dbReference type="EMBL" id="VULR01000005">
    <property type="protein sequence ID" value="MSS43020.1"/>
    <property type="molecule type" value="Genomic_DNA"/>
</dbReference>
<dbReference type="PANTHER" id="PTHR13774">
    <property type="entry name" value="PHENAZINE BIOSYNTHESIS PROTEIN"/>
    <property type="match status" value="1"/>
</dbReference>
<accession>A0A844FGD1</accession>
<evidence type="ECO:0000313" key="2">
    <source>
        <dbReference type="EMBL" id="MSS43020.1"/>
    </source>
</evidence>
<dbReference type="SUPFAM" id="SSF54506">
    <property type="entry name" value="Diaminopimelate epimerase-like"/>
    <property type="match status" value="1"/>
</dbReference>
<evidence type="ECO:0000256" key="1">
    <source>
        <dbReference type="PIRSR" id="PIRSR016184-1"/>
    </source>
</evidence>
<organism evidence="2 3">
    <name type="scientific">Anaerosalibacter bizertensis</name>
    <dbReference type="NCBI Taxonomy" id="932217"/>
    <lineage>
        <taxon>Bacteria</taxon>
        <taxon>Bacillati</taxon>
        <taxon>Bacillota</taxon>
        <taxon>Tissierellia</taxon>
        <taxon>Tissierellales</taxon>
        <taxon>Sporanaerobacteraceae</taxon>
        <taxon>Anaerosalibacter</taxon>
    </lineage>
</organism>
<protein>
    <submittedName>
        <fullName evidence="2">PhzF family phenazine biosynthesis protein</fullName>
    </submittedName>
</protein>
<dbReference type="OrthoDB" id="9788221at2"/>
<dbReference type="PIRSF" id="PIRSF016184">
    <property type="entry name" value="PhzC_PhzF"/>
    <property type="match status" value="1"/>
</dbReference>
<dbReference type="Proteomes" id="UP000462760">
    <property type="component" value="Unassembled WGS sequence"/>
</dbReference>
<dbReference type="Gene3D" id="3.10.310.10">
    <property type="entry name" value="Diaminopimelate Epimerase, Chain A, domain 1"/>
    <property type="match status" value="2"/>
</dbReference>
<evidence type="ECO:0000313" key="3">
    <source>
        <dbReference type="Proteomes" id="UP000462760"/>
    </source>
</evidence>
<dbReference type="NCBIfam" id="TIGR00654">
    <property type="entry name" value="PhzF_family"/>
    <property type="match status" value="1"/>
</dbReference>
<feature type="active site" evidence="1">
    <location>
        <position position="61"/>
    </location>
</feature>